<feature type="domain" description="4'-phosphopantetheinyl transferase" evidence="3">
    <location>
        <begin position="103"/>
        <end position="185"/>
    </location>
</feature>
<dbReference type="InterPro" id="IPR050559">
    <property type="entry name" value="P-Pant_transferase_sf"/>
</dbReference>
<gene>
    <name evidence="5" type="ORF">PPG34_09380</name>
</gene>
<dbReference type="PANTHER" id="PTHR12215">
    <property type="entry name" value="PHOSPHOPANTETHEINE TRANSFERASE"/>
    <property type="match status" value="1"/>
</dbReference>
<comment type="similarity">
    <text evidence="1">Belongs to the P-Pant transferase superfamily. Gsp/Sfp/HetI/AcpT family.</text>
</comment>
<dbReference type="Pfam" id="PF22624">
    <property type="entry name" value="AASDHPPT_N"/>
    <property type="match status" value="1"/>
</dbReference>
<dbReference type="EMBL" id="JAQOUE010000001">
    <property type="protein sequence ID" value="MDT7042565.1"/>
    <property type="molecule type" value="Genomic_DNA"/>
</dbReference>
<dbReference type="InterPro" id="IPR008278">
    <property type="entry name" value="4-PPantetheinyl_Trfase_dom"/>
</dbReference>
<dbReference type="Pfam" id="PF01648">
    <property type="entry name" value="ACPS"/>
    <property type="match status" value="1"/>
</dbReference>
<dbReference type="SUPFAM" id="SSF56214">
    <property type="entry name" value="4'-phosphopantetheinyl transferase"/>
    <property type="match status" value="2"/>
</dbReference>
<protein>
    <submittedName>
        <fullName evidence="5">4'-phosphopantetheinyl transferase superfamily protein</fullName>
    </submittedName>
</protein>
<sequence length="227" mass="25867">MWRGIVDLPPSRLQVYQESLSREEQERAQRFRFLQHQTRFISTRGVLRSLLGHYLTLAPQEIELDSSPQGKPFVANPGSRPLYFNVSHSQKIALFSFSHDSEVGIDVEGTRPGLDYHSIGQRIMSAQELQWLESLPVSKQKAAFLTCWTRKEAFVKAHGSGLNFPMKDLTLTFLPHQPATIVHIADTDLASRPWAIYPVYPRIRYAAALVVAGRPHTVQFWNADGWK</sequence>
<evidence type="ECO:0000313" key="5">
    <source>
        <dbReference type="EMBL" id="MDT7042565.1"/>
    </source>
</evidence>
<dbReference type="InterPro" id="IPR055066">
    <property type="entry name" value="AASDHPPT_N"/>
</dbReference>
<dbReference type="InterPro" id="IPR037143">
    <property type="entry name" value="4-PPantetheinyl_Trfase_dom_sf"/>
</dbReference>
<accession>A0ABU3K7Z3</accession>
<evidence type="ECO:0000259" key="4">
    <source>
        <dbReference type="Pfam" id="PF22624"/>
    </source>
</evidence>
<dbReference type="Proteomes" id="UP001250932">
    <property type="component" value="Unassembled WGS sequence"/>
</dbReference>
<keyword evidence="2 5" id="KW-0808">Transferase</keyword>
<proteinExistence type="inferred from homology"/>
<dbReference type="RefSeq" id="WP_313832992.1">
    <property type="nucleotide sequence ID" value="NZ_JAQOUE010000001.1"/>
</dbReference>
<keyword evidence="6" id="KW-1185">Reference proteome</keyword>
<feature type="domain" description="4'-phosphopantetheinyl transferase N-terminal" evidence="4">
    <location>
        <begin position="13"/>
        <end position="93"/>
    </location>
</feature>
<evidence type="ECO:0000313" key="6">
    <source>
        <dbReference type="Proteomes" id="UP001250932"/>
    </source>
</evidence>
<dbReference type="PANTHER" id="PTHR12215:SF10">
    <property type="entry name" value="L-AMINOADIPATE-SEMIALDEHYDE DEHYDROGENASE-PHOSPHOPANTETHEINYL TRANSFERASE"/>
    <property type="match status" value="1"/>
</dbReference>
<organism evidence="5 6">
    <name type="scientific">Candidatus Nitronereus thalassa</name>
    <dbReference type="NCBI Taxonomy" id="3020898"/>
    <lineage>
        <taxon>Bacteria</taxon>
        <taxon>Pseudomonadati</taxon>
        <taxon>Nitrospirota</taxon>
        <taxon>Nitrospiria</taxon>
        <taxon>Nitrospirales</taxon>
        <taxon>Nitrospiraceae</taxon>
        <taxon>Candidatus Nitronereus</taxon>
    </lineage>
</organism>
<dbReference type="GO" id="GO:0016740">
    <property type="term" value="F:transferase activity"/>
    <property type="evidence" value="ECO:0007669"/>
    <property type="project" value="UniProtKB-KW"/>
</dbReference>
<dbReference type="Gene3D" id="3.90.470.20">
    <property type="entry name" value="4'-phosphopantetheinyl transferase domain"/>
    <property type="match status" value="2"/>
</dbReference>
<evidence type="ECO:0000259" key="3">
    <source>
        <dbReference type="Pfam" id="PF01648"/>
    </source>
</evidence>
<evidence type="ECO:0000256" key="1">
    <source>
        <dbReference type="ARBA" id="ARBA00010990"/>
    </source>
</evidence>
<comment type="caution">
    <text evidence="5">The sequence shown here is derived from an EMBL/GenBank/DDBJ whole genome shotgun (WGS) entry which is preliminary data.</text>
</comment>
<name>A0ABU3K7Z3_9BACT</name>
<evidence type="ECO:0000256" key="2">
    <source>
        <dbReference type="ARBA" id="ARBA00022679"/>
    </source>
</evidence>
<reference evidence="5 6" key="1">
    <citation type="journal article" date="2023" name="ISME J.">
        <title>Cultivation and genomic characterization of novel and ubiquitous marine nitrite-oxidizing bacteria from the Nitrospirales.</title>
        <authorList>
            <person name="Mueller A.J."/>
            <person name="Daebeler A."/>
            <person name="Herbold C.W."/>
            <person name="Kirkegaard R.H."/>
            <person name="Daims H."/>
        </authorList>
    </citation>
    <scope>NUCLEOTIDE SEQUENCE [LARGE SCALE GENOMIC DNA]</scope>
    <source>
        <strain evidence="5 6">EB</strain>
    </source>
</reference>